<name>A0ACC3S3G3_9PEZI</name>
<evidence type="ECO:0000313" key="2">
    <source>
        <dbReference type="Proteomes" id="UP001320706"/>
    </source>
</evidence>
<accession>A0ACC3S3G3</accession>
<reference evidence="1" key="1">
    <citation type="submission" date="2024-02" db="EMBL/GenBank/DDBJ databases">
        <title>Metagenome Assembled Genome of Zalaria obscura JY119.</title>
        <authorList>
            <person name="Vighnesh L."/>
            <person name="Jagadeeshwari U."/>
            <person name="Venkata Ramana C."/>
            <person name="Sasikala C."/>
        </authorList>
    </citation>
    <scope>NUCLEOTIDE SEQUENCE</scope>
    <source>
        <strain evidence="1">JY119</strain>
    </source>
</reference>
<protein>
    <submittedName>
        <fullName evidence="1">Oxysterol-binding protein 4</fullName>
    </submittedName>
</protein>
<dbReference type="Proteomes" id="UP001320706">
    <property type="component" value="Unassembled WGS sequence"/>
</dbReference>
<evidence type="ECO:0000313" key="1">
    <source>
        <dbReference type="EMBL" id="KAK8192648.1"/>
    </source>
</evidence>
<dbReference type="EMBL" id="JAMKPW020000044">
    <property type="protein sequence ID" value="KAK8192648.1"/>
    <property type="molecule type" value="Genomic_DNA"/>
</dbReference>
<gene>
    <name evidence="1" type="primary">kes1</name>
    <name evidence="1" type="ORF">M8818_007820</name>
</gene>
<proteinExistence type="predicted"/>
<comment type="caution">
    <text evidence="1">The sequence shown here is derived from an EMBL/GenBank/DDBJ whole genome shotgun (WGS) entry which is preliminary data.</text>
</comment>
<keyword evidence="2" id="KW-1185">Reference proteome</keyword>
<organism evidence="1 2">
    <name type="scientific">Zalaria obscura</name>
    <dbReference type="NCBI Taxonomy" id="2024903"/>
    <lineage>
        <taxon>Eukaryota</taxon>
        <taxon>Fungi</taxon>
        <taxon>Dikarya</taxon>
        <taxon>Ascomycota</taxon>
        <taxon>Pezizomycotina</taxon>
        <taxon>Dothideomycetes</taxon>
        <taxon>Dothideomycetidae</taxon>
        <taxon>Dothideales</taxon>
        <taxon>Zalariaceae</taxon>
        <taxon>Zalaria</taxon>
    </lineage>
</organism>
<sequence>MASFNGDLSSMTAPAFILSTTSLTEFSAYWAEMPSLLVAPAAEQDPAKRSMLVLKWFLSTLKQQYSSRNEKLGSEKKPLNPFLGELFLGKWEDESGTTQLVSEQVSHHPPVTAYSIWNSKHGVRLQGYNAQKASFGRTINVKQIGHAVLHIDAFNEDYLITLPSLHIEGLITGSPYVELNKSTYIVSSSGYTSKIDYSGKGWVSGKKNSFTATMYPHGREKDVIYTVDGQWTEAFTIKDAKKHTVDSYNAKSMPKTPLTVAPLEEQDALESRRAWRKVADAITKGDMDTTSAEKSLIENQQREMRKKEQAEGREWERRFFTRVDRFDYFEKLIKEVPGASIDSDKTNGVWEFDREKAKAARPPFSSFSVQLDNEGWS</sequence>